<evidence type="ECO:0000313" key="3">
    <source>
        <dbReference type="Proteomes" id="UP000284706"/>
    </source>
</evidence>
<name>A0A409Y5I3_9AGAR</name>
<gene>
    <name evidence="2" type="ORF">CVT26_013492</name>
</gene>
<feature type="chain" id="PRO_5019045944" description="Apple domain-containing protein" evidence="1">
    <location>
        <begin position="21"/>
        <end position="342"/>
    </location>
</feature>
<evidence type="ECO:0008006" key="4">
    <source>
        <dbReference type="Google" id="ProtNLM"/>
    </source>
</evidence>
<comment type="caution">
    <text evidence="2">The sequence shown here is derived from an EMBL/GenBank/DDBJ whole genome shotgun (WGS) entry which is preliminary data.</text>
</comment>
<sequence>MFHITRRLSALVLLATLASAAISPDGVPVGTAVPAIRKFGNKTDFTTIFSSIKSFKAHKPPRDLLERDTVTAPQFFEETFGPINAASNANGYMGFVLLDTYDVDACAQHCNTRAFDENSGPCIFFNIWQAVVSGAPSAITCSLYNTDTDASTATNTGQGNLQVSLSRGFSRSSNLQDGSFQDYTCVVTEQNGCPFEPSNFWERVYVYPYDFVLVDNFPAHSGTSSLFLFFAPPDPSSPTFGSTLTYTQPLNTVAGQKYIISFFFIRSDFSPLPNPANGPLFSVLWNGVDVLDVLQVGTLNSYVNVLVEVTATGAADTLVFKNGVSFSHASYIDDIAVFPKWY</sequence>
<keyword evidence="1" id="KW-0732">Signal</keyword>
<dbReference type="OrthoDB" id="271448at2759"/>
<dbReference type="InParanoid" id="A0A409Y5I3"/>
<organism evidence="2 3">
    <name type="scientific">Gymnopilus dilepis</name>
    <dbReference type="NCBI Taxonomy" id="231916"/>
    <lineage>
        <taxon>Eukaryota</taxon>
        <taxon>Fungi</taxon>
        <taxon>Dikarya</taxon>
        <taxon>Basidiomycota</taxon>
        <taxon>Agaricomycotina</taxon>
        <taxon>Agaricomycetes</taxon>
        <taxon>Agaricomycetidae</taxon>
        <taxon>Agaricales</taxon>
        <taxon>Agaricineae</taxon>
        <taxon>Hymenogastraceae</taxon>
        <taxon>Gymnopilus</taxon>
    </lineage>
</organism>
<proteinExistence type="predicted"/>
<evidence type="ECO:0000313" key="2">
    <source>
        <dbReference type="EMBL" id="PPQ98297.1"/>
    </source>
</evidence>
<dbReference type="PANTHER" id="PTHR36578">
    <property type="entry name" value="CHROMOSOME 15, WHOLE GENOME SHOTGUN SEQUENCE"/>
    <property type="match status" value="1"/>
</dbReference>
<protein>
    <recommendedName>
        <fullName evidence="4">Apple domain-containing protein</fullName>
    </recommendedName>
</protein>
<dbReference type="AlphaFoldDB" id="A0A409Y5I3"/>
<keyword evidence="3" id="KW-1185">Reference proteome</keyword>
<dbReference type="PANTHER" id="PTHR36578:SF1">
    <property type="entry name" value="APPLE DOMAIN-CONTAINING PROTEIN"/>
    <property type="match status" value="1"/>
</dbReference>
<evidence type="ECO:0000256" key="1">
    <source>
        <dbReference type="SAM" id="SignalP"/>
    </source>
</evidence>
<dbReference type="Proteomes" id="UP000284706">
    <property type="component" value="Unassembled WGS sequence"/>
</dbReference>
<dbReference type="EMBL" id="NHYE01001123">
    <property type="protein sequence ID" value="PPQ98297.1"/>
    <property type="molecule type" value="Genomic_DNA"/>
</dbReference>
<reference evidence="2 3" key="1">
    <citation type="journal article" date="2018" name="Evol. Lett.">
        <title>Horizontal gene cluster transfer increased hallucinogenic mushroom diversity.</title>
        <authorList>
            <person name="Reynolds H.T."/>
            <person name="Vijayakumar V."/>
            <person name="Gluck-Thaler E."/>
            <person name="Korotkin H.B."/>
            <person name="Matheny P.B."/>
            <person name="Slot J.C."/>
        </authorList>
    </citation>
    <scope>NUCLEOTIDE SEQUENCE [LARGE SCALE GENOMIC DNA]</scope>
    <source>
        <strain evidence="2 3">SRW20</strain>
    </source>
</reference>
<accession>A0A409Y5I3</accession>
<feature type="signal peptide" evidence="1">
    <location>
        <begin position="1"/>
        <end position="20"/>
    </location>
</feature>